<protein>
    <submittedName>
        <fullName evidence="5">TetR/AcrR family transcriptional regulator</fullName>
    </submittedName>
</protein>
<evidence type="ECO:0000256" key="3">
    <source>
        <dbReference type="SAM" id="MobiDB-lite"/>
    </source>
</evidence>
<evidence type="ECO:0000256" key="1">
    <source>
        <dbReference type="ARBA" id="ARBA00023125"/>
    </source>
</evidence>
<dbReference type="SUPFAM" id="SSF46689">
    <property type="entry name" value="Homeodomain-like"/>
    <property type="match status" value="1"/>
</dbReference>
<dbReference type="InterPro" id="IPR009057">
    <property type="entry name" value="Homeodomain-like_sf"/>
</dbReference>
<dbReference type="PRINTS" id="PR00455">
    <property type="entry name" value="HTHTETR"/>
</dbReference>
<dbReference type="PROSITE" id="PS50977">
    <property type="entry name" value="HTH_TETR_2"/>
    <property type="match status" value="1"/>
</dbReference>
<feature type="region of interest" description="Disordered" evidence="3">
    <location>
        <begin position="1"/>
        <end position="22"/>
    </location>
</feature>
<feature type="DNA-binding region" description="H-T-H motif" evidence="2">
    <location>
        <begin position="47"/>
        <end position="66"/>
    </location>
</feature>
<proteinExistence type="predicted"/>
<dbReference type="InterPro" id="IPR036271">
    <property type="entry name" value="Tet_transcr_reg_TetR-rel_C_sf"/>
</dbReference>
<evidence type="ECO:0000259" key="4">
    <source>
        <dbReference type="PROSITE" id="PS50977"/>
    </source>
</evidence>
<keyword evidence="6" id="KW-1185">Reference proteome</keyword>
<gene>
    <name evidence="5" type="ORF">ACFQVC_18030</name>
</gene>
<dbReference type="RefSeq" id="WP_381831449.1">
    <property type="nucleotide sequence ID" value="NZ_JBHTCF010000006.1"/>
</dbReference>
<dbReference type="Pfam" id="PF00440">
    <property type="entry name" value="TetR_N"/>
    <property type="match status" value="1"/>
</dbReference>
<evidence type="ECO:0000256" key="2">
    <source>
        <dbReference type="PROSITE-ProRule" id="PRU00335"/>
    </source>
</evidence>
<dbReference type="PANTHER" id="PTHR30055:SF209">
    <property type="entry name" value="POSSIBLE TRANSCRIPTIONAL REGULATORY PROTEIN (PROBABLY TETR-FAMILY)"/>
    <property type="match status" value="1"/>
</dbReference>
<evidence type="ECO:0000313" key="6">
    <source>
        <dbReference type="Proteomes" id="UP001596523"/>
    </source>
</evidence>
<name>A0ABW2JKR8_9ACTN</name>
<keyword evidence="1 2" id="KW-0238">DNA-binding</keyword>
<organism evidence="5 6">
    <name type="scientific">Streptomyces monticola</name>
    <dbReference type="NCBI Taxonomy" id="2666263"/>
    <lineage>
        <taxon>Bacteria</taxon>
        <taxon>Bacillati</taxon>
        <taxon>Actinomycetota</taxon>
        <taxon>Actinomycetes</taxon>
        <taxon>Kitasatosporales</taxon>
        <taxon>Streptomycetaceae</taxon>
        <taxon>Streptomyces</taxon>
    </lineage>
</organism>
<reference evidence="6" key="1">
    <citation type="journal article" date="2019" name="Int. J. Syst. Evol. Microbiol.">
        <title>The Global Catalogue of Microorganisms (GCM) 10K type strain sequencing project: providing services to taxonomists for standard genome sequencing and annotation.</title>
        <authorList>
            <consortium name="The Broad Institute Genomics Platform"/>
            <consortium name="The Broad Institute Genome Sequencing Center for Infectious Disease"/>
            <person name="Wu L."/>
            <person name="Ma J."/>
        </authorList>
    </citation>
    <scope>NUCLEOTIDE SEQUENCE [LARGE SCALE GENOMIC DNA]</scope>
    <source>
        <strain evidence="6">SYNS20</strain>
    </source>
</reference>
<dbReference type="Proteomes" id="UP001596523">
    <property type="component" value="Unassembled WGS sequence"/>
</dbReference>
<sequence length="205" mass="22137">MSTRPRRVDLPLAGQPPPERADAARNRRKILDAAAGLIAEKGAEAVTMNAVAHASGIGVGTVYRRFGDVSELLVALLDDREQRLQKAFLSGPPPLGPDAPPAERLRAFLHALADHVDEQQAVMLAAESANPGARYRRGPYPTLHTHVAMLVSQARPGADAAVLAHMLLAPMVPSLLHHLRTERGFPVQRVKDAIDQLLGLDLKFD</sequence>
<dbReference type="EMBL" id="JBHTCF010000006">
    <property type="protein sequence ID" value="MFC7306110.1"/>
    <property type="molecule type" value="Genomic_DNA"/>
</dbReference>
<dbReference type="InterPro" id="IPR001647">
    <property type="entry name" value="HTH_TetR"/>
</dbReference>
<comment type="caution">
    <text evidence="5">The sequence shown here is derived from an EMBL/GenBank/DDBJ whole genome shotgun (WGS) entry which is preliminary data.</text>
</comment>
<dbReference type="PANTHER" id="PTHR30055">
    <property type="entry name" value="HTH-TYPE TRANSCRIPTIONAL REGULATOR RUTR"/>
    <property type="match status" value="1"/>
</dbReference>
<dbReference type="Gene3D" id="1.10.357.10">
    <property type="entry name" value="Tetracycline Repressor, domain 2"/>
    <property type="match status" value="1"/>
</dbReference>
<dbReference type="SUPFAM" id="SSF48498">
    <property type="entry name" value="Tetracyclin repressor-like, C-terminal domain"/>
    <property type="match status" value="1"/>
</dbReference>
<dbReference type="InterPro" id="IPR050109">
    <property type="entry name" value="HTH-type_TetR-like_transc_reg"/>
</dbReference>
<accession>A0ABW2JKR8</accession>
<feature type="domain" description="HTH tetR-type" evidence="4">
    <location>
        <begin position="24"/>
        <end position="84"/>
    </location>
</feature>
<evidence type="ECO:0000313" key="5">
    <source>
        <dbReference type="EMBL" id="MFC7306110.1"/>
    </source>
</evidence>